<dbReference type="AlphaFoldDB" id="A0A9P6B9A5"/>
<protein>
    <submittedName>
        <fullName evidence="1">Uncharacterized protein</fullName>
    </submittedName>
</protein>
<dbReference type="Proteomes" id="UP000886523">
    <property type="component" value="Unassembled WGS sequence"/>
</dbReference>
<name>A0A9P6B9A5_9AGAM</name>
<dbReference type="EMBL" id="MU128913">
    <property type="protein sequence ID" value="KAF9520129.1"/>
    <property type="molecule type" value="Genomic_DNA"/>
</dbReference>
<evidence type="ECO:0000313" key="1">
    <source>
        <dbReference type="EMBL" id="KAF9520129.1"/>
    </source>
</evidence>
<accession>A0A9P6B9A5</accession>
<proteinExistence type="predicted"/>
<keyword evidence="2" id="KW-1185">Reference proteome</keyword>
<reference evidence="1" key="1">
    <citation type="journal article" date="2020" name="Nat. Commun.">
        <title>Large-scale genome sequencing of mycorrhizal fungi provides insights into the early evolution of symbiotic traits.</title>
        <authorList>
            <person name="Miyauchi S."/>
            <person name="Kiss E."/>
            <person name="Kuo A."/>
            <person name="Drula E."/>
            <person name="Kohler A."/>
            <person name="Sanchez-Garcia M."/>
            <person name="Morin E."/>
            <person name="Andreopoulos B."/>
            <person name="Barry K.W."/>
            <person name="Bonito G."/>
            <person name="Buee M."/>
            <person name="Carver A."/>
            <person name="Chen C."/>
            <person name="Cichocki N."/>
            <person name="Clum A."/>
            <person name="Culley D."/>
            <person name="Crous P.W."/>
            <person name="Fauchery L."/>
            <person name="Girlanda M."/>
            <person name="Hayes R.D."/>
            <person name="Keri Z."/>
            <person name="LaButti K."/>
            <person name="Lipzen A."/>
            <person name="Lombard V."/>
            <person name="Magnuson J."/>
            <person name="Maillard F."/>
            <person name="Murat C."/>
            <person name="Nolan M."/>
            <person name="Ohm R.A."/>
            <person name="Pangilinan J."/>
            <person name="Pereira M.F."/>
            <person name="Perotto S."/>
            <person name="Peter M."/>
            <person name="Pfister S."/>
            <person name="Riley R."/>
            <person name="Sitrit Y."/>
            <person name="Stielow J.B."/>
            <person name="Szollosi G."/>
            <person name="Zifcakova L."/>
            <person name="Stursova M."/>
            <person name="Spatafora J.W."/>
            <person name="Tedersoo L."/>
            <person name="Vaario L.M."/>
            <person name="Yamada A."/>
            <person name="Yan M."/>
            <person name="Wang P."/>
            <person name="Xu J."/>
            <person name="Bruns T."/>
            <person name="Baldrian P."/>
            <person name="Vilgalys R."/>
            <person name="Dunand C."/>
            <person name="Henrissat B."/>
            <person name="Grigoriev I.V."/>
            <person name="Hibbett D."/>
            <person name="Nagy L.G."/>
            <person name="Martin F.M."/>
        </authorList>
    </citation>
    <scope>NUCLEOTIDE SEQUENCE</scope>
    <source>
        <strain evidence="1">UP504</strain>
    </source>
</reference>
<feature type="non-terminal residue" evidence="1">
    <location>
        <position position="1"/>
    </location>
</feature>
<sequence>VRVWKGISMGDFRYDLLALSRVNLVDGEYSQVIVHPAISVWAVSAMPMEIS</sequence>
<comment type="caution">
    <text evidence="1">The sequence shown here is derived from an EMBL/GenBank/DDBJ whole genome shotgun (WGS) entry which is preliminary data.</text>
</comment>
<organism evidence="1 2">
    <name type="scientific">Hydnum rufescens UP504</name>
    <dbReference type="NCBI Taxonomy" id="1448309"/>
    <lineage>
        <taxon>Eukaryota</taxon>
        <taxon>Fungi</taxon>
        <taxon>Dikarya</taxon>
        <taxon>Basidiomycota</taxon>
        <taxon>Agaricomycotina</taxon>
        <taxon>Agaricomycetes</taxon>
        <taxon>Cantharellales</taxon>
        <taxon>Hydnaceae</taxon>
        <taxon>Hydnum</taxon>
    </lineage>
</organism>
<evidence type="ECO:0000313" key="2">
    <source>
        <dbReference type="Proteomes" id="UP000886523"/>
    </source>
</evidence>
<gene>
    <name evidence="1" type="ORF">BS47DRAFT_1336109</name>
</gene>